<dbReference type="InterPro" id="IPR053931">
    <property type="entry name" value="RapZ_C"/>
</dbReference>
<proteinExistence type="predicted"/>
<feature type="domain" description="RapZ C-terminal" evidence="2">
    <location>
        <begin position="392"/>
        <end position="516"/>
    </location>
</feature>
<dbReference type="Pfam" id="PF01636">
    <property type="entry name" value="APH"/>
    <property type="match status" value="1"/>
</dbReference>
<dbReference type="PANTHER" id="PTHR30448">
    <property type="entry name" value="RNASE ADAPTER PROTEIN RAPZ"/>
    <property type="match status" value="1"/>
</dbReference>
<reference evidence="3 4" key="1">
    <citation type="submission" date="2013-04" db="EMBL/GenBank/DDBJ databases">
        <title>The Genome Sequence of Parabacteroides goldsteinii dnLKV18.</title>
        <authorList>
            <consortium name="The Broad Institute Genomics Platform"/>
            <consortium name="The Broad Institute Genome Sequencing Center for Infectious Disease"/>
            <person name="Earl A."/>
            <person name="Xavier R."/>
            <person name="Kuhn K."/>
            <person name="Stappenbeck T."/>
            <person name="Walker B."/>
            <person name="Young S."/>
            <person name="Zeng Q."/>
            <person name="Gargeya S."/>
            <person name="Fitzgerald M."/>
            <person name="Haas B."/>
            <person name="Abouelleil A."/>
            <person name="Allen A.W."/>
            <person name="Alvarado L."/>
            <person name="Arachchi H.M."/>
            <person name="Berlin A.M."/>
            <person name="Chapman S.B."/>
            <person name="Gainer-Dewar J."/>
            <person name="Goldberg J."/>
            <person name="Griggs A."/>
            <person name="Gujja S."/>
            <person name="Hansen M."/>
            <person name="Howarth C."/>
            <person name="Imamovic A."/>
            <person name="Ireland A."/>
            <person name="Larimer J."/>
            <person name="McCowan C."/>
            <person name="Murphy C."/>
            <person name="Pearson M."/>
            <person name="Poon T.W."/>
            <person name="Priest M."/>
            <person name="Roberts A."/>
            <person name="Saif S."/>
            <person name="Shea T."/>
            <person name="Sisk P."/>
            <person name="Sykes S."/>
            <person name="Wortman J."/>
            <person name="Nusbaum C."/>
            <person name="Birren B."/>
        </authorList>
    </citation>
    <scope>NUCLEOTIDE SEQUENCE [LARGE SCALE GENOMIC DNA]</scope>
    <source>
        <strain evidence="4">dnLKV18</strain>
    </source>
</reference>
<protein>
    <submittedName>
        <fullName evidence="3">Uncharacterized protein</fullName>
    </submittedName>
</protein>
<dbReference type="PATRIC" id="fig|1235789.3.peg.2454"/>
<dbReference type="AlphaFoldDB" id="S0GI28"/>
<accession>S0GI28</accession>
<dbReference type="PANTHER" id="PTHR30448:SF0">
    <property type="entry name" value="RNASE ADAPTER PROTEIN RAPZ"/>
    <property type="match status" value="1"/>
</dbReference>
<dbReference type="Gene3D" id="3.30.200.20">
    <property type="entry name" value="Phosphorylase Kinase, domain 1"/>
    <property type="match status" value="1"/>
</dbReference>
<feature type="domain" description="Aminoglycoside phosphotransferase" evidence="1">
    <location>
        <begin position="71"/>
        <end position="303"/>
    </location>
</feature>
<evidence type="ECO:0000313" key="4">
    <source>
        <dbReference type="Proteomes" id="UP000014140"/>
    </source>
</evidence>
<dbReference type="Pfam" id="PF22740">
    <property type="entry name" value="PapZ_C"/>
    <property type="match status" value="1"/>
</dbReference>
<dbReference type="SUPFAM" id="SSF56112">
    <property type="entry name" value="Protein kinase-like (PK-like)"/>
    <property type="match status" value="1"/>
</dbReference>
<gene>
    <name evidence="3" type="ORF">C803_02465</name>
</gene>
<comment type="caution">
    <text evidence="3">The sequence shown here is derived from an EMBL/GenBank/DDBJ whole genome shotgun (WGS) entry which is preliminary data.</text>
</comment>
<keyword evidence="4" id="KW-1185">Reference proteome</keyword>
<dbReference type="InterPro" id="IPR005337">
    <property type="entry name" value="RapZ-like"/>
</dbReference>
<evidence type="ECO:0000259" key="2">
    <source>
        <dbReference type="Pfam" id="PF22740"/>
    </source>
</evidence>
<dbReference type="Gene3D" id="3.90.1200.10">
    <property type="match status" value="1"/>
</dbReference>
<evidence type="ECO:0000259" key="1">
    <source>
        <dbReference type="Pfam" id="PF01636"/>
    </source>
</evidence>
<dbReference type="HOGENOM" id="CLU_021467_0_0_10"/>
<dbReference type="InterPro" id="IPR011009">
    <property type="entry name" value="Kinase-like_dom_sf"/>
</dbReference>
<name>S0GI28_9BACT</name>
<evidence type="ECO:0000313" key="3">
    <source>
        <dbReference type="EMBL" id="EOS17454.1"/>
    </source>
</evidence>
<organism evidence="3 4">
    <name type="scientific">Parabacteroides goldsteinii dnLKV18</name>
    <dbReference type="NCBI Taxonomy" id="1235789"/>
    <lineage>
        <taxon>Bacteria</taxon>
        <taxon>Pseudomonadati</taxon>
        <taxon>Bacteroidota</taxon>
        <taxon>Bacteroidia</taxon>
        <taxon>Bacteroidales</taxon>
        <taxon>Tannerellaceae</taxon>
        <taxon>Parabacteroides</taxon>
    </lineage>
</organism>
<dbReference type="Proteomes" id="UP000014140">
    <property type="component" value="Unassembled WGS sequence"/>
</dbReference>
<dbReference type="EMBL" id="ASSQ01000013">
    <property type="protein sequence ID" value="EOS17454.1"/>
    <property type="molecule type" value="Genomic_DNA"/>
</dbReference>
<dbReference type="GO" id="GO:0005524">
    <property type="term" value="F:ATP binding"/>
    <property type="evidence" value="ECO:0007669"/>
    <property type="project" value="InterPro"/>
</dbReference>
<sequence>MYYTESLLYNLVRIVIPQTSVQKANTIANVFEKFPSLTKKAYLSAVIQKNMVTEELKRLYYEYTGSQAEDIIELPSSGSNRRYFRISGPKTLIGVSGSSQEENKAFIYMSGFFRGKGISVPEVHFHSDDYFFYLQEDLGDTMLFNAIEKGRKSCVFDEEERRLLHKTITQLPSIQYAGAEGFEYENCYPQPEFNQRSILWDLNYFKYCFLKATGMEFQEDRLEDDFQKMSDVLLQDTSPTFLYRDFQSRNVMIKDGEPWFIDFQGGRKGPVYYDVASFLWQAKANYPEDLRNELLADYLQALRKYTDVDEEHFFCQLRHFVLFRTLQVLGAYGFRGYFEKKPHFIQSVPFAINNLRQLLKNDYPEYPYLCAVLRELTGLTQFRDDIQKRMLEVKIVSFAYKKGIPNDPSGNGGGFVFDCRAINNPGKYERYNHFTGLDEPVIHFLEEDGEITQFLEHVYTIVDASVKRYLDRGFTNLMISFGCTGGQHRSVYSAQHLAEHLHAKFGVKVDLTHREQNIEQIFDAIL</sequence>
<dbReference type="InterPro" id="IPR002575">
    <property type="entry name" value="Aminoglycoside_PTrfase"/>
</dbReference>